<organism evidence="2 3">
    <name type="scientific">Yersinia phage vB_YenP_AP10</name>
    <dbReference type="NCBI Taxonomy" id="1735591"/>
    <lineage>
        <taxon>Viruses</taxon>
        <taxon>Duplodnaviria</taxon>
        <taxon>Heunggongvirae</taxon>
        <taxon>Uroviricota</taxon>
        <taxon>Caudoviricetes</taxon>
        <taxon>Autographivirales</taxon>
        <taxon>Autotranscriptaviridae</taxon>
        <taxon>Studiervirinae</taxon>
        <taxon>Apdecimavirus</taxon>
        <taxon>Apdecimavirus AP10</taxon>
    </lineage>
</organism>
<feature type="coiled-coil region" evidence="1">
    <location>
        <begin position="61"/>
        <end position="95"/>
    </location>
</feature>
<reference evidence="2 3" key="1">
    <citation type="submission" date="2015-09" db="EMBL/GenBank/DDBJ databases">
        <title>Complete genome sequence of bacteriophage vB_YenP_AP10 which infects Yersinia enterocolitica of serotype O:3.</title>
        <authorList>
            <person name="Leon-Velarde C.G."/>
            <person name="Kropinski A.M."/>
            <person name="Odumeru J.A."/>
            <person name="Chen S."/>
            <person name="Johnson R.P."/>
        </authorList>
    </citation>
    <scope>NUCLEOTIDE SEQUENCE [LARGE SCALE GENOMIC DNA]</scope>
</reference>
<dbReference type="OrthoDB" id="12413at10239"/>
<proteinExistence type="predicted"/>
<dbReference type="Proteomes" id="UP000201373">
    <property type="component" value="Segment"/>
</dbReference>
<dbReference type="EMBL" id="KT852574">
    <property type="protein sequence ID" value="ALK86937.1"/>
    <property type="molecule type" value="Genomic_DNA"/>
</dbReference>
<evidence type="ECO:0000313" key="2">
    <source>
        <dbReference type="EMBL" id="ALK86937.1"/>
    </source>
</evidence>
<dbReference type="GeneID" id="26516370"/>
<evidence type="ECO:0000256" key="1">
    <source>
        <dbReference type="SAM" id="Coils"/>
    </source>
</evidence>
<keyword evidence="3" id="KW-1185">Reference proteome</keyword>
<dbReference type="RefSeq" id="YP_009187277.1">
    <property type="nucleotide sequence ID" value="NC_028655.1"/>
</dbReference>
<dbReference type="InterPro" id="IPR058006">
    <property type="entry name" value="1.05"/>
</dbReference>
<dbReference type="KEGG" id="vg:26516370"/>
<name>A0A0P0M6A5_9CAUD</name>
<evidence type="ECO:0000313" key="3">
    <source>
        <dbReference type="Proteomes" id="UP000201373"/>
    </source>
</evidence>
<sequence length="172" mass="20250">MTTLTIIFLVLAVIFLALFCVSNSTARSLDEVNQRLESTLKHEREMHYNTDRRYREEMQSHLTAKREREYAEADVKNLQRELKELREKMGERVKLCGIKFTANIPLAGWTKTEFKLGVGPCGKEVTSIQLIEEPDHYIVTQWCTDGERKEFEYKKEDVAGRIERAYRPYKKQ</sequence>
<protein>
    <submittedName>
        <fullName evidence="2">Uncharacterized protein</fullName>
    </submittedName>
</protein>
<accession>A0A0P0M6A5</accession>
<keyword evidence="1" id="KW-0175">Coiled coil</keyword>
<dbReference type="Pfam" id="PF25755">
    <property type="entry name" value="Phage_T3_1_05"/>
    <property type="match status" value="1"/>
</dbReference>